<dbReference type="Gene3D" id="2.120.10.80">
    <property type="entry name" value="Kelch-type beta propeller"/>
    <property type="match status" value="2"/>
</dbReference>
<feature type="signal peptide" evidence="1">
    <location>
        <begin position="1"/>
        <end position="24"/>
    </location>
</feature>
<dbReference type="SMART" id="SM00612">
    <property type="entry name" value="Kelch"/>
    <property type="match status" value="4"/>
</dbReference>
<name>F0SPW3_RUBBR</name>
<dbReference type="InterPro" id="IPR015915">
    <property type="entry name" value="Kelch-typ_b-propeller"/>
</dbReference>
<evidence type="ECO:0000256" key="1">
    <source>
        <dbReference type="SAM" id="SignalP"/>
    </source>
</evidence>
<dbReference type="AlphaFoldDB" id="F0SPW3"/>
<dbReference type="Proteomes" id="UP000006860">
    <property type="component" value="Chromosome"/>
</dbReference>
<proteinExistence type="predicted"/>
<dbReference type="Pfam" id="PF01344">
    <property type="entry name" value="Kelch_1"/>
    <property type="match status" value="1"/>
</dbReference>
<dbReference type="KEGG" id="pbs:Plabr_2512"/>
<dbReference type="eggNOG" id="COG3055">
    <property type="taxonomic scope" value="Bacteria"/>
</dbReference>
<dbReference type="OrthoDB" id="232651at2"/>
<protein>
    <submittedName>
        <fullName evidence="2">Kelch repeat type 1-containing protein</fullName>
    </submittedName>
</protein>
<dbReference type="InterPro" id="IPR052392">
    <property type="entry name" value="Kelch-BTB_domain-containing"/>
</dbReference>
<dbReference type="RefSeq" id="WP_013628837.1">
    <property type="nucleotide sequence ID" value="NC_015174.1"/>
</dbReference>
<evidence type="ECO:0000313" key="3">
    <source>
        <dbReference type="Proteomes" id="UP000006860"/>
    </source>
</evidence>
<keyword evidence="3" id="KW-1185">Reference proteome</keyword>
<evidence type="ECO:0000313" key="2">
    <source>
        <dbReference type="EMBL" id="ADY60113.1"/>
    </source>
</evidence>
<dbReference type="PANTHER" id="PTHR46375">
    <property type="entry name" value="KELCH REPEAT AND BTB DOMAIN-CONTAINING PROTEIN 13-RELATED"/>
    <property type="match status" value="1"/>
</dbReference>
<reference evidence="3" key="1">
    <citation type="submission" date="2011-02" db="EMBL/GenBank/DDBJ databases">
        <title>The complete genome of Planctomyces brasiliensis DSM 5305.</title>
        <authorList>
            <person name="Lucas S."/>
            <person name="Copeland A."/>
            <person name="Lapidus A."/>
            <person name="Bruce D."/>
            <person name="Goodwin L."/>
            <person name="Pitluck S."/>
            <person name="Kyrpides N."/>
            <person name="Mavromatis K."/>
            <person name="Pagani I."/>
            <person name="Ivanova N."/>
            <person name="Ovchinnikova G."/>
            <person name="Lu M."/>
            <person name="Detter J.C."/>
            <person name="Han C."/>
            <person name="Land M."/>
            <person name="Hauser L."/>
            <person name="Markowitz V."/>
            <person name="Cheng J.-F."/>
            <person name="Hugenholtz P."/>
            <person name="Woyke T."/>
            <person name="Wu D."/>
            <person name="Tindall B."/>
            <person name="Pomrenke H.G."/>
            <person name="Brambilla E."/>
            <person name="Klenk H.-P."/>
            <person name="Eisen J.A."/>
        </authorList>
    </citation>
    <scope>NUCLEOTIDE SEQUENCE [LARGE SCALE GENOMIC DNA]</scope>
    <source>
        <strain evidence="3">ATCC 49424 / DSM 5305 / JCM 21570 / NBRC 103401 / IFAM 1448</strain>
    </source>
</reference>
<dbReference type="EMBL" id="CP002546">
    <property type="protein sequence ID" value="ADY60113.1"/>
    <property type="molecule type" value="Genomic_DNA"/>
</dbReference>
<dbReference type="STRING" id="756272.Plabr_2512"/>
<sequence length="542" mass="59493">MKLASLLSVGFFGILCLATSPAFAHFAWLQIENRQSDSPRLECYFAESATADDPALLKYVDGAKVWRIPSRGDAKVVELTNANESLGLDLSEAEAANLYGLQKQLGVMKRGDSTFLLNYYSKTGPALSSWAWQTDKSADLLALDVQPEVEDGQLTLTVLFNGKPAADAEVVLYNDMVELEEKQTTNDKGQISVDLSKHPIDSLRVKFVEAKAGKQGEDEYNEVRHYLTATFPRASYQPLKTANNLPAVPETVTSFGAAVLDGKLYVYGGHTGSPHHYSNEGQANTLRVLDLKNKTWSEAATGPKLQGLAMVAHDGKLYRMGGFTAKNEEGEDHDLWSQTTFASFDPATREWTELAPLPERRSSFDAAVLNDKIYVVGGWSMEGEGESQWHETAWSWDLNDKNPSWKPIANTPFTRRALSVAAFNGKLYAIGGMQETGGPTTRTAVYDPATDEWSEGPRLVGSTMTGFGTSSFAAGDRLYVSTYDGTLQTLSEDGQSWDVQGNLPNARFFHRMVPISEAQLIFVGGSNMQSGKFEEVEVLKVQ</sequence>
<dbReference type="InterPro" id="IPR006652">
    <property type="entry name" value="Kelch_1"/>
</dbReference>
<dbReference type="PANTHER" id="PTHR46375:SF3">
    <property type="entry name" value="KELCH REPEAT AND BTB DOMAIN-CONTAINING PROTEIN 13"/>
    <property type="match status" value="1"/>
</dbReference>
<accession>F0SPW3</accession>
<organism evidence="2 3">
    <name type="scientific">Rubinisphaera brasiliensis (strain ATCC 49424 / DSM 5305 / JCM 21570 / IAM 15109 / NBRC 103401 / IFAM 1448)</name>
    <name type="common">Planctomyces brasiliensis</name>
    <dbReference type="NCBI Taxonomy" id="756272"/>
    <lineage>
        <taxon>Bacteria</taxon>
        <taxon>Pseudomonadati</taxon>
        <taxon>Planctomycetota</taxon>
        <taxon>Planctomycetia</taxon>
        <taxon>Planctomycetales</taxon>
        <taxon>Planctomycetaceae</taxon>
        <taxon>Rubinisphaera</taxon>
    </lineage>
</organism>
<gene>
    <name evidence="2" type="ordered locus">Plabr_2512</name>
</gene>
<dbReference type="HOGENOM" id="CLU_490804_0_0_0"/>
<feature type="chain" id="PRO_5003260727" evidence="1">
    <location>
        <begin position="25"/>
        <end position="542"/>
    </location>
</feature>
<dbReference type="SUPFAM" id="SSF117281">
    <property type="entry name" value="Kelch motif"/>
    <property type="match status" value="2"/>
</dbReference>
<keyword evidence="1" id="KW-0732">Signal</keyword>
<dbReference type="Pfam" id="PF24681">
    <property type="entry name" value="Kelch_KLHDC2_KLHL20_DRC7"/>
    <property type="match status" value="1"/>
</dbReference>